<keyword evidence="3" id="KW-1185">Reference proteome</keyword>
<feature type="region of interest" description="Disordered" evidence="1">
    <location>
        <begin position="1"/>
        <end position="72"/>
    </location>
</feature>
<sequence length="108" mass="10974">MPTRIPAKRLSCDTNVSTSASANGTEAPSSSGPVSGCYDVQETGPKSQTSSSSTSASQSRSPSPMSLTGNAVANDATGLGLKFTSGLQLSSKVSVKMDPTQLFDMPGR</sequence>
<dbReference type="Proteomes" id="UP000784294">
    <property type="component" value="Unassembled WGS sequence"/>
</dbReference>
<feature type="compositionally biased region" description="Low complexity" evidence="1">
    <location>
        <begin position="47"/>
        <end position="66"/>
    </location>
</feature>
<proteinExistence type="predicted"/>
<accession>A0A3S5C7Y7</accession>
<reference evidence="2" key="1">
    <citation type="submission" date="2018-11" db="EMBL/GenBank/DDBJ databases">
        <authorList>
            <consortium name="Pathogen Informatics"/>
        </authorList>
    </citation>
    <scope>NUCLEOTIDE SEQUENCE</scope>
</reference>
<comment type="caution">
    <text evidence="2">The sequence shown here is derived from an EMBL/GenBank/DDBJ whole genome shotgun (WGS) entry which is preliminary data.</text>
</comment>
<evidence type="ECO:0000313" key="3">
    <source>
        <dbReference type="Proteomes" id="UP000784294"/>
    </source>
</evidence>
<dbReference type="AlphaFoldDB" id="A0A3S5C7Y7"/>
<feature type="compositionally biased region" description="Polar residues" evidence="1">
    <location>
        <begin position="12"/>
        <end position="33"/>
    </location>
</feature>
<dbReference type="EMBL" id="CAAALY010268513">
    <property type="protein sequence ID" value="VEL41238.1"/>
    <property type="molecule type" value="Genomic_DNA"/>
</dbReference>
<protein>
    <submittedName>
        <fullName evidence="2">Uncharacterized protein</fullName>
    </submittedName>
</protein>
<evidence type="ECO:0000313" key="2">
    <source>
        <dbReference type="EMBL" id="VEL41238.1"/>
    </source>
</evidence>
<gene>
    <name evidence="2" type="ORF">PXEA_LOCUS34678</name>
</gene>
<organism evidence="2 3">
    <name type="scientific">Protopolystoma xenopodis</name>
    <dbReference type="NCBI Taxonomy" id="117903"/>
    <lineage>
        <taxon>Eukaryota</taxon>
        <taxon>Metazoa</taxon>
        <taxon>Spiralia</taxon>
        <taxon>Lophotrochozoa</taxon>
        <taxon>Platyhelminthes</taxon>
        <taxon>Monogenea</taxon>
        <taxon>Polyopisthocotylea</taxon>
        <taxon>Polystomatidea</taxon>
        <taxon>Polystomatidae</taxon>
        <taxon>Protopolystoma</taxon>
    </lineage>
</organism>
<evidence type="ECO:0000256" key="1">
    <source>
        <dbReference type="SAM" id="MobiDB-lite"/>
    </source>
</evidence>
<name>A0A3S5C7Y7_9PLAT</name>